<dbReference type="Gene3D" id="1.20.1440.60">
    <property type="entry name" value="23S rRNA-intervening sequence"/>
    <property type="match status" value="1"/>
</dbReference>
<evidence type="ECO:0000313" key="1">
    <source>
        <dbReference type="EMBL" id="MDT0647402.1"/>
    </source>
</evidence>
<name>A0ABU3CM25_9FLAO</name>
<dbReference type="InterPro" id="IPR036583">
    <property type="entry name" value="23S_rRNA_IVS_sf"/>
</dbReference>
<dbReference type="Proteomes" id="UP001245285">
    <property type="component" value="Unassembled WGS sequence"/>
</dbReference>
<proteinExistence type="predicted"/>
<sequence length="77" mass="8942">MAEGFGRGGNKEFIQFPGFARGSNSETRAQLQRCLDRSYLSEAEFNKFYSESEKLNEQISKFINYLKKSDRRGSKFD</sequence>
<keyword evidence="2" id="KW-1185">Reference proteome</keyword>
<dbReference type="InterPro" id="IPR012657">
    <property type="entry name" value="23S_rRNA-intervening_sequence"/>
</dbReference>
<dbReference type="SUPFAM" id="SSF158446">
    <property type="entry name" value="IVS-encoded protein-like"/>
    <property type="match status" value="1"/>
</dbReference>
<dbReference type="NCBIfam" id="TIGR02436">
    <property type="entry name" value="four helix bundle protein"/>
    <property type="match status" value="1"/>
</dbReference>
<protein>
    <submittedName>
        <fullName evidence="1">Four helix bundle protein</fullName>
    </submittedName>
</protein>
<organism evidence="1 2">
    <name type="scientific">Autumnicola lenta</name>
    <dbReference type="NCBI Taxonomy" id="3075593"/>
    <lineage>
        <taxon>Bacteria</taxon>
        <taxon>Pseudomonadati</taxon>
        <taxon>Bacteroidota</taxon>
        <taxon>Flavobacteriia</taxon>
        <taxon>Flavobacteriales</taxon>
        <taxon>Flavobacteriaceae</taxon>
        <taxon>Autumnicola</taxon>
    </lineage>
</organism>
<accession>A0ABU3CM25</accession>
<reference evidence="1 2" key="1">
    <citation type="submission" date="2023-09" db="EMBL/GenBank/DDBJ databases">
        <authorList>
            <person name="Rey-Velasco X."/>
        </authorList>
    </citation>
    <scope>NUCLEOTIDE SEQUENCE [LARGE SCALE GENOMIC DNA]</scope>
    <source>
        <strain evidence="1 2">F260</strain>
    </source>
</reference>
<dbReference type="RefSeq" id="WP_311495565.1">
    <property type="nucleotide sequence ID" value="NZ_JAVRHO010000016.1"/>
</dbReference>
<evidence type="ECO:0000313" key="2">
    <source>
        <dbReference type="Proteomes" id="UP001245285"/>
    </source>
</evidence>
<comment type="caution">
    <text evidence="1">The sequence shown here is derived from an EMBL/GenBank/DDBJ whole genome shotgun (WGS) entry which is preliminary data.</text>
</comment>
<gene>
    <name evidence="1" type="ORF">RM545_11940</name>
</gene>
<dbReference type="Pfam" id="PF05635">
    <property type="entry name" value="23S_rRNA_IVP"/>
    <property type="match status" value="1"/>
</dbReference>
<dbReference type="EMBL" id="JAVRHO010000016">
    <property type="protein sequence ID" value="MDT0647402.1"/>
    <property type="molecule type" value="Genomic_DNA"/>
</dbReference>